<evidence type="ECO:0000256" key="1">
    <source>
        <dbReference type="ARBA" id="ARBA00008887"/>
    </source>
</evidence>
<dbReference type="InterPro" id="IPR026983">
    <property type="entry name" value="DHC"/>
</dbReference>
<evidence type="ECO:0000259" key="2">
    <source>
        <dbReference type="Pfam" id="PF25007"/>
    </source>
</evidence>
<protein>
    <submittedName>
        <fullName evidence="4">Dynein heavy chain 5, axonemal-like</fullName>
    </submittedName>
</protein>
<feature type="domain" description="Dynein axonemal heavy chain 2/5/8 coiled-coil" evidence="2">
    <location>
        <begin position="17"/>
        <end position="109"/>
    </location>
</feature>
<dbReference type="AlphaFoldDB" id="A0A3Q0JJZ6"/>
<dbReference type="Proteomes" id="UP000079169">
    <property type="component" value="Unplaced"/>
</dbReference>
<reference evidence="4" key="1">
    <citation type="submission" date="2025-08" db="UniProtKB">
        <authorList>
            <consortium name="RefSeq"/>
        </authorList>
    </citation>
    <scope>IDENTIFICATION</scope>
</reference>
<comment type="similarity">
    <text evidence="1">Belongs to the dynein heavy chain family.</text>
</comment>
<name>A0A3Q0JJZ6_DIACI</name>
<organism evidence="3 4">
    <name type="scientific">Diaphorina citri</name>
    <name type="common">Asian citrus psyllid</name>
    <dbReference type="NCBI Taxonomy" id="121845"/>
    <lineage>
        <taxon>Eukaryota</taxon>
        <taxon>Metazoa</taxon>
        <taxon>Ecdysozoa</taxon>
        <taxon>Arthropoda</taxon>
        <taxon>Hexapoda</taxon>
        <taxon>Insecta</taxon>
        <taxon>Pterygota</taxon>
        <taxon>Neoptera</taxon>
        <taxon>Paraneoptera</taxon>
        <taxon>Hemiptera</taxon>
        <taxon>Sternorrhyncha</taxon>
        <taxon>Psylloidea</taxon>
        <taxon>Psyllidae</taxon>
        <taxon>Diaphorininae</taxon>
        <taxon>Diaphorina</taxon>
    </lineage>
</organism>
<keyword evidence="3" id="KW-1185">Reference proteome</keyword>
<dbReference type="GO" id="GO:0007018">
    <property type="term" value="P:microtubule-based movement"/>
    <property type="evidence" value="ECO:0007669"/>
    <property type="project" value="InterPro"/>
</dbReference>
<dbReference type="Pfam" id="PF25007">
    <property type="entry name" value="DYH2-5-8_CC"/>
    <property type="match status" value="1"/>
</dbReference>
<evidence type="ECO:0000313" key="4">
    <source>
        <dbReference type="RefSeq" id="XP_026688671.1"/>
    </source>
</evidence>
<dbReference type="SUPFAM" id="SSF46966">
    <property type="entry name" value="Spectrin repeat"/>
    <property type="match status" value="1"/>
</dbReference>
<dbReference type="PaxDb" id="121845-A0A3Q0JJZ6"/>
<dbReference type="PANTHER" id="PTHR46532">
    <property type="entry name" value="MALE FERTILITY FACTOR KL5"/>
    <property type="match status" value="1"/>
</dbReference>
<proteinExistence type="inferred from homology"/>
<dbReference type="RefSeq" id="XP_026688671.1">
    <property type="nucleotide sequence ID" value="XM_026832870.1"/>
</dbReference>
<dbReference type="GeneID" id="113473128"/>
<dbReference type="GO" id="GO:0005858">
    <property type="term" value="C:axonemal dynein complex"/>
    <property type="evidence" value="ECO:0007669"/>
    <property type="project" value="TreeGrafter"/>
</dbReference>
<evidence type="ECO:0000313" key="3">
    <source>
        <dbReference type="Proteomes" id="UP000079169"/>
    </source>
</evidence>
<dbReference type="STRING" id="121845.A0A3Q0JJZ6"/>
<dbReference type="InterPro" id="IPR056759">
    <property type="entry name" value="DYH2-5-8_CC"/>
</dbReference>
<dbReference type="GO" id="GO:0051959">
    <property type="term" value="F:dynein light intermediate chain binding"/>
    <property type="evidence" value="ECO:0007669"/>
    <property type="project" value="InterPro"/>
</dbReference>
<feature type="non-terminal residue" evidence="4">
    <location>
        <position position="1"/>
    </location>
</feature>
<dbReference type="KEGG" id="dci:113473128"/>
<gene>
    <name evidence="4" type="primary">LOC113473128</name>
</gene>
<dbReference type="GO" id="GO:0045505">
    <property type="term" value="F:dynein intermediate chain binding"/>
    <property type="evidence" value="ECO:0007669"/>
    <property type="project" value="InterPro"/>
</dbReference>
<sequence length="116" mass="14152">QLKFGLMTEINSCNRRIAFLLRKKYHREMDYVYAVMNEMDRKLDRTITDLDDVRMIMELLKRIRDQEVDMELKIEPIEEAYNVITRYDLPVDKEDLEQVDSLRYTWQKLLARAMML</sequence>
<dbReference type="PANTHER" id="PTHR46532:SF4">
    <property type="entry name" value="AAA+ ATPASE DOMAIN-CONTAINING PROTEIN"/>
    <property type="match status" value="1"/>
</dbReference>
<feature type="non-terminal residue" evidence="4">
    <location>
        <position position="116"/>
    </location>
</feature>
<accession>A0A3Q0JJZ6</accession>